<evidence type="ECO:0000313" key="2">
    <source>
        <dbReference type="Proteomes" id="UP000229433"/>
    </source>
</evidence>
<dbReference type="Proteomes" id="UP000229433">
    <property type="component" value="Unassembled WGS sequence"/>
</dbReference>
<protein>
    <recommendedName>
        <fullName evidence="3">Quinol oxidase subunit 4</fullName>
    </recommendedName>
</protein>
<evidence type="ECO:0000313" key="1">
    <source>
        <dbReference type="EMBL" id="PHQ29241.1"/>
    </source>
</evidence>
<dbReference type="AlphaFoldDB" id="A0A2G1VR55"/>
<accession>A0A2G1VR55</accession>
<comment type="caution">
    <text evidence="1">The sequence shown here is derived from an EMBL/GenBank/DDBJ whole genome shotgun (WGS) entry which is preliminary data.</text>
</comment>
<dbReference type="EMBL" id="NQXA01000008">
    <property type="protein sequence ID" value="PHQ29241.1"/>
    <property type="molecule type" value="Genomic_DNA"/>
</dbReference>
<gene>
    <name evidence="1" type="ORF">CJ305_11600</name>
</gene>
<keyword evidence="2" id="KW-1185">Reference proteome</keyword>
<name>A0A2G1VR55_9FLAO</name>
<evidence type="ECO:0008006" key="3">
    <source>
        <dbReference type="Google" id="ProtNLM"/>
    </source>
</evidence>
<reference evidence="1 2" key="1">
    <citation type="submission" date="2017-08" db="EMBL/GenBank/DDBJ databases">
        <title>The whole genome shortgun sequences of strain Leeuwenhoekiella nanhaiensis G18 from the South China Sea.</title>
        <authorList>
            <person name="Liu Q."/>
        </authorList>
    </citation>
    <scope>NUCLEOTIDE SEQUENCE [LARGE SCALE GENOMIC DNA]</scope>
    <source>
        <strain evidence="1 2">G18</strain>
    </source>
</reference>
<sequence>MQLNNFTDKEKVMRKLIMILSMGAFVLTGISCSSTYGVNRSNGNNAAPGQVKKYYGAQNAKAFAPGQQKKRKKNKRN</sequence>
<organism evidence="1 2">
    <name type="scientific">Leeuwenhoekiella nanhaiensis</name>
    <dbReference type="NCBI Taxonomy" id="1655491"/>
    <lineage>
        <taxon>Bacteria</taxon>
        <taxon>Pseudomonadati</taxon>
        <taxon>Bacteroidota</taxon>
        <taxon>Flavobacteriia</taxon>
        <taxon>Flavobacteriales</taxon>
        <taxon>Flavobacteriaceae</taxon>
        <taxon>Leeuwenhoekiella</taxon>
    </lineage>
</organism>
<proteinExistence type="predicted"/>